<dbReference type="GO" id="GO:0009644">
    <property type="term" value="P:response to high light intensity"/>
    <property type="evidence" value="ECO:0007669"/>
    <property type="project" value="InterPro"/>
</dbReference>
<name>A0A1Z4N0G8_9CYAN</name>
<dbReference type="KEGG" id="ttq:NIES37_31920"/>
<evidence type="ECO:0000313" key="2">
    <source>
        <dbReference type="Proteomes" id="UP000218785"/>
    </source>
</evidence>
<reference evidence="1 2" key="1">
    <citation type="submission" date="2017-06" db="EMBL/GenBank/DDBJ databases">
        <title>Genome sequencing of cyanobaciteial culture collection at National Institute for Environmental Studies (NIES).</title>
        <authorList>
            <person name="Hirose Y."/>
            <person name="Shimura Y."/>
            <person name="Fujisawa T."/>
            <person name="Nakamura Y."/>
            <person name="Kawachi M."/>
        </authorList>
    </citation>
    <scope>NUCLEOTIDE SEQUENCE [LARGE SCALE GENOMIC DNA]</scope>
    <source>
        <strain evidence="1 2">NIES-37</strain>
    </source>
</reference>
<gene>
    <name evidence="1" type="ORF">NIES37_31920</name>
</gene>
<dbReference type="GO" id="GO:0009773">
    <property type="term" value="P:photosynthetic electron transport in photosystem I"/>
    <property type="evidence" value="ECO:0007669"/>
    <property type="project" value="InterPro"/>
</dbReference>
<dbReference type="Proteomes" id="UP000218785">
    <property type="component" value="Chromosome"/>
</dbReference>
<organism evidence="1 2">
    <name type="scientific">Tolypothrix tenuis PCC 7101</name>
    <dbReference type="NCBI Taxonomy" id="231146"/>
    <lineage>
        <taxon>Bacteria</taxon>
        <taxon>Bacillati</taxon>
        <taxon>Cyanobacteriota</taxon>
        <taxon>Cyanophyceae</taxon>
        <taxon>Nostocales</taxon>
        <taxon>Tolypothrichaceae</taxon>
        <taxon>Tolypothrix</taxon>
    </lineage>
</organism>
<dbReference type="InterPro" id="IPR037497">
    <property type="entry name" value="PGR5"/>
</dbReference>
<dbReference type="RefSeq" id="WP_045872762.1">
    <property type="nucleotide sequence ID" value="NZ_CAWNJS010000001.1"/>
</dbReference>
<accession>A0A1Z4N0G8</accession>
<evidence type="ECO:0000313" key="1">
    <source>
        <dbReference type="EMBL" id="BAY99213.1"/>
    </source>
</evidence>
<protein>
    <recommendedName>
        <fullName evidence="3">Electron transporter</fullName>
    </recommendedName>
</protein>
<dbReference type="AlphaFoldDB" id="A0A1Z4N0G8"/>
<proteinExistence type="predicted"/>
<dbReference type="EMBL" id="AP018248">
    <property type="protein sequence ID" value="BAY99213.1"/>
    <property type="molecule type" value="Genomic_DNA"/>
</dbReference>
<evidence type="ECO:0008006" key="3">
    <source>
        <dbReference type="Google" id="ProtNLM"/>
    </source>
</evidence>
<dbReference type="GO" id="GO:0009055">
    <property type="term" value="F:electron transfer activity"/>
    <property type="evidence" value="ECO:0007669"/>
    <property type="project" value="TreeGrafter"/>
</dbReference>
<dbReference type="PANTHER" id="PTHR35709:SF1">
    <property type="entry name" value="PROTEIN PROTON GRADIENT REGULATION 5, CHLOROPLASTIC"/>
    <property type="match status" value="1"/>
</dbReference>
<keyword evidence="2" id="KW-1185">Reference proteome</keyword>
<dbReference type="PANTHER" id="PTHR35709">
    <property type="entry name" value="PROTEIN PROTON GRADIENT REGULATION 5, CHLOROPLASTIC"/>
    <property type="match status" value="1"/>
</dbReference>
<sequence>MFAPLVILFREWMGKAKFNQLRGKAIGLHAQTITNFCNRVGIESKQRQNLIRLAKDNGKKLGLLA</sequence>